<dbReference type="InterPro" id="IPR027385">
    <property type="entry name" value="Beta-barrel_OMP"/>
</dbReference>
<feature type="signal peptide" evidence="2">
    <location>
        <begin position="1"/>
        <end position="21"/>
    </location>
</feature>
<feature type="chain" id="PRO_5045333788" evidence="2">
    <location>
        <begin position="22"/>
        <end position="191"/>
    </location>
</feature>
<gene>
    <name evidence="4" type="ORF">WAE96_19265</name>
</gene>
<feature type="domain" description="Outer membrane protein beta-barrel" evidence="3">
    <location>
        <begin position="8"/>
        <end position="189"/>
    </location>
</feature>
<dbReference type="SUPFAM" id="SSF56925">
    <property type="entry name" value="OMPA-like"/>
    <property type="match status" value="1"/>
</dbReference>
<dbReference type="InterPro" id="IPR011250">
    <property type="entry name" value="OMP/PagP_B-barrel"/>
</dbReference>
<reference evidence="4 5" key="1">
    <citation type="submission" date="2023-12" db="EMBL/GenBank/DDBJ databases">
        <title>Friends and Foes: Symbiotic and Algicidal bacterial influence on Karenia brevis blooms.</title>
        <authorList>
            <person name="Fei C."/>
            <person name="Mohamed A.R."/>
            <person name="Booker A."/>
            <person name="Arshad M."/>
            <person name="Klass S."/>
            <person name="Ahn S."/>
            <person name="Gilbert P.M."/>
            <person name="Heil C.A."/>
            <person name="Martinez J.M."/>
            <person name="Amin S.A."/>
        </authorList>
    </citation>
    <scope>NUCLEOTIDE SEQUENCE [LARGE SCALE GENOMIC DNA]</scope>
    <source>
        <strain evidence="4 5">CE15</strain>
    </source>
</reference>
<name>A0ABU8EXW1_9GAMM</name>
<sequence length="191" mass="21111">MKSTSLLSLILSSILVAPALAKEEADVDHRGVYVGGGYGLISASGDDDFDDDDDAYNVFIGTQFNQMISLEAGYLDFGKFGNDTFNTKLDGYTLGLKLGLPVTERITLFVKGGNYWWDADLSGFDNTLSLDGNELFYGAGASFAISKNWQLNLDYTRYDFEFEDDEIGIFSNVDKFNGEVDYASLSVQYTF</sequence>
<keyword evidence="5" id="KW-1185">Reference proteome</keyword>
<evidence type="ECO:0000313" key="4">
    <source>
        <dbReference type="EMBL" id="MEI4551824.1"/>
    </source>
</evidence>
<accession>A0ABU8EXW1</accession>
<dbReference type="Proteomes" id="UP001382455">
    <property type="component" value="Unassembled WGS sequence"/>
</dbReference>
<proteinExistence type="predicted"/>
<evidence type="ECO:0000313" key="5">
    <source>
        <dbReference type="Proteomes" id="UP001382455"/>
    </source>
</evidence>
<evidence type="ECO:0000256" key="1">
    <source>
        <dbReference type="ARBA" id="ARBA00022729"/>
    </source>
</evidence>
<protein>
    <submittedName>
        <fullName evidence="4">Outer membrane beta-barrel protein</fullName>
    </submittedName>
</protein>
<evidence type="ECO:0000259" key="3">
    <source>
        <dbReference type="Pfam" id="PF13505"/>
    </source>
</evidence>
<dbReference type="RefSeq" id="WP_010559439.1">
    <property type="nucleotide sequence ID" value="NZ_CP023399.1"/>
</dbReference>
<comment type="caution">
    <text evidence="4">The sequence shown here is derived from an EMBL/GenBank/DDBJ whole genome shotgun (WGS) entry which is preliminary data.</text>
</comment>
<dbReference type="EMBL" id="JBAWKS010000002">
    <property type="protein sequence ID" value="MEI4551824.1"/>
    <property type="molecule type" value="Genomic_DNA"/>
</dbReference>
<dbReference type="Gene3D" id="2.40.160.20">
    <property type="match status" value="1"/>
</dbReference>
<organism evidence="4 5">
    <name type="scientific">Pseudoalteromonas spongiae</name>
    <dbReference type="NCBI Taxonomy" id="298657"/>
    <lineage>
        <taxon>Bacteria</taxon>
        <taxon>Pseudomonadati</taxon>
        <taxon>Pseudomonadota</taxon>
        <taxon>Gammaproteobacteria</taxon>
        <taxon>Alteromonadales</taxon>
        <taxon>Pseudoalteromonadaceae</taxon>
        <taxon>Pseudoalteromonas</taxon>
    </lineage>
</organism>
<keyword evidence="1 2" id="KW-0732">Signal</keyword>
<dbReference type="Pfam" id="PF13505">
    <property type="entry name" value="OMP_b-brl"/>
    <property type="match status" value="1"/>
</dbReference>
<evidence type="ECO:0000256" key="2">
    <source>
        <dbReference type="SAM" id="SignalP"/>
    </source>
</evidence>